<keyword evidence="3" id="KW-1185">Reference proteome</keyword>
<dbReference type="OrthoDB" id="10428426at2759"/>
<organism evidence="2 3">
    <name type="scientific">Plenodomus tracheiphilus IPT5</name>
    <dbReference type="NCBI Taxonomy" id="1408161"/>
    <lineage>
        <taxon>Eukaryota</taxon>
        <taxon>Fungi</taxon>
        <taxon>Dikarya</taxon>
        <taxon>Ascomycota</taxon>
        <taxon>Pezizomycotina</taxon>
        <taxon>Dothideomycetes</taxon>
        <taxon>Pleosporomycetidae</taxon>
        <taxon>Pleosporales</taxon>
        <taxon>Pleosporineae</taxon>
        <taxon>Leptosphaeriaceae</taxon>
        <taxon>Plenodomus</taxon>
    </lineage>
</organism>
<reference evidence="2" key="1">
    <citation type="submission" date="2020-01" db="EMBL/GenBank/DDBJ databases">
        <authorList>
            <consortium name="DOE Joint Genome Institute"/>
            <person name="Haridas S."/>
            <person name="Albert R."/>
            <person name="Binder M."/>
            <person name="Bloem J."/>
            <person name="Labutti K."/>
            <person name="Salamov A."/>
            <person name="Andreopoulos B."/>
            <person name="Baker S.E."/>
            <person name="Barry K."/>
            <person name="Bills G."/>
            <person name="Bluhm B.H."/>
            <person name="Cannon C."/>
            <person name="Castanera R."/>
            <person name="Culley D.E."/>
            <person name="Daum C."/>
            <person name="Ezra D."/>
            <person name="Gonzalez J.B."/>
            <person name="Henrissat B."/>
            <person name="Kuo A."/>
            <person name="Liang C."/>
            <person name="Lipzen A."/>
            <person name="Lutzoni F."/>
            <person name="Magnuson J."/>
            <person name="Mondo S."/>
            <person name="Nolan M."/>
            <person name="Ohm R."/>
            <person name="Pangilinan J."/>
            <person name="Park H.-J."/>
            <person name="Ramirez L."/>
            <person name="Alfaro M."/>
            <person name="Sun H."/>
            <person name="Tritt A."/>
            <person name="Yoshinaga Y."/>
            <person name="Zwiers L.-H."/>
            <person name="Turgeon B.G."/>
            <person name="Goodwin S.B."/>
            <person name="Spatafora J.W."/>
            <person name="Crous P.W."/>
            <person name="Grigoriev I.V."/>
        </authorList>
    </citation>
    <scope>NUCLEOTIDE SEQUENCE</scope>
    <source>
        <strain evidence="2">IPT5</strain>
    </source>
</reference>
<dbReference type="AlphaFoldDB" id="A0A6A7BC95"/>
<sequence length="57" mass="6413">GHVCNIETQCTSFLQAGPAHHVHRIEKQPPNRRNPRKGPMSCIEARLITASPLTREK</sequence>
<dbReference type="EMBL" id="MU006301">
    <property type="protein sequence ID" value="KAF2851788.1"/>
    <property type="molecule type" value="Genomic_DNA"/>
</dbReference>
<evidence type="ECO:0000313" key="3">
    <source>
        <dbReference type="Proteomes" id="UP000799423"/>
    </source>
</evidence>
<feature type="non-terminal residue" evidence="2">
    <location>
        <position position="1"/>
    </location>
</feature>
<protein>
    <submittedName>
        <fullName evidence="2">Uncharacterized protein</fullName>
    </submittedName>
</protein>
<evidence type="ECO:0000256" key="1">
    <source>
        <dbReference type="SAM" id="MobiDB-lite"/>
    </source>
</evidence>
<proteinExistence type="predicted"/>
<gene>
    <name evidence="2" type="ORF">T440DRAFT_394019</name>
</gene>
<dbReference type="Proteomes" id="UP000799423">
    <property type="component" value="Unassembled WGS sequence"/>
</dbReference>
<accession>A0A6A7BC95</accession>
<evidence type="ECO:0000313" key="2">
    <source>
        <dbReference type="EMBL" id="KAF2851788.1"/>
    </source>
</evidence>
<name>A0A6A7BC95_9PLEO</name>
<feature type="region of interest" description="Disordered" evidence="1">
    <location>
        <begin position="26"/>
        <end position="57"/>
    </location>
</feature>